<accession>A0AC60Q928</accession>
<dbReference type="EMBL" id="JABSTQ010009420">
    <property type="protein sequence ID" value="KAG0429309.1"/>
    <property type="molecule type" value="Genomic_DNA"/>
</dbReference>
<gene>
    <name evidence="1" type="ORF">HPB47_023763</name>
</gene>
<proteinExistence type="predicted"/>
<sequence>MKGCKTFLKKSKEVIHSQQEFCRPLLADEGSSVFFRIRSRKNSKLCSFSTSSGERTQFGMNAGHLLEKADSYELCSGALKASDYNASFLTSGLKKKMTRNGRLISRMTATKEDVQKMRTHSASVKEDVLSEYISKLPTKQQESVRQCFSAAKVKKKGFHYSKAWILECIIMKMKSPRLYNHIRDSEILALPSKSTLKRYMAVYRSEFRFSHKTLNMNDFKKHGGLLVDELKLSQHLRVKQSGHIEGFVDLGKYTSTTDKSVESDHGMVIMFVPFVGKWSQIIGTFATNGKMKGEILAKVNMQPIREAHKIDSSSLTLKAIPGLTKCHLQPNAFEKMRVGYAFQFFGTRALQGLHLYKEDKRHAGGAAGFVSESTSVGLRVTLHSTLELLSYLVDQRPVSPLPPSRPLYPRHPLPLHRQRFGGHLSNDDAVAMEPHDASQPMGI</sequence>
<keyword evidence="2" id="KW-1185">Reference proteome</keyword>
<protein>
    <submittedName>
        <fullName evidence="1">Uncharacterized protein</fullName>
    </submittedName>
</protein>
<name>A0AC60Q928_IXOPE</name>
<organism evidence="1 2">
    <name type="scientific">Ixodes persulcatus</name>
    <name type="common">Taiga tick</name>
    <dbReference type="NCBI Taxonomy" id="34615"/>
    <lineage>
        <taxon>Eukaryota</taxon>
        <taxon>Metazoa</taxon>
        <taxon>Ecdysozoa</taxon>
        <taxon>Arthropoda</taxon>
        <taxon>Chelicerata</taxon>
        <taxon>Arachnida</taxon>
        <taxon>Acari</taxon>
        <taxon>Parasitiformes</taxon>
        <taxon>Ixodida</taxon>
        <taxon>Ixodoidea</taxon>
        <taxon>Ixodidae</taxon>
        <taxon>Ixodinae</taxon>
        <taxon>Ixodes</taxon>
    </lineage>
</organism>
<reference evidence="1 2" key="1">
    <citation type="journal article" date="2020" name="Cell">
        <title>Large-Scale Comparative Analyses of Tick Genomes Elucidate Their Genetic Diversity and Vector Capacities.</title>
        <authorList>
            <consortium name="Tick Genome and Microbiome Consortium (TIGMIC)"/>
            <person name="Jia N."/>
            <person name="Wang J."/>
            <person name="Shi W."/>
            <person name="Du L."/>
            <person name="Sun Y."/>
            <person name="Zhan W."/>
            <person name="Jiang J.F."/>
            <person name="Wang Q."/>
            <person name="Zhang B."/>
            <person name="Ji P."/>
            <person name="Bell-Sakyi L."/>
            <person name="Cui X.M."/>
            <person name="Yuan T.T."/>
            <person name="Jiang B.G."/>
            <person name="Yang W.F."/>
            <person name="Lam T.T."/>
            <person name="Chang Q.C."/>
            <person name="Ding S.J."/>
            <person name="Wang X.J."/>
            <person name="Zhu J.G."/>
            <person name="Ruan X.D."/>
            <person name="Zhao L."/>
            <person name="Wei J.T."/>
            <person name="Ye R.Z."/>
            <person name="Que T.C."/>
            <person name="Du C.H."/>
            <person name="Zhou Y.H."/>
            <person name="Cheng J.X."/>
            <person name="Dai P.F."/>
            <person name="Guo W.B."/>
            <person name="Han X.H."/>
            <person name="Huang E.J."/>
            <person name="Li L.F."/>
            <person name="Wei W."/>
            <person name="Gao Y.C."/>
            <person name="Liu J.Z."/>
            <person name="Shao H.Z."/>
            <person name="Wang X."/>
            <person name="Wang C.C."/>
            <person name="Yang T.C."/>
            <person name="Huo Q.B."/>
            <person name="Li W."/>
            <person name="Chen H.Y."/>
            <person name="Chen S.E."/>
            <person name="Zhou L.G."/>
            <person name="Ni X.B."/>
            <person name="Tian J.H."/>
            <person name="Sheng Y."/>
            <person name="Liu T."/>
            <person name="Pan Y.S."/>
            <person name="Xia L.Y."/>
            <person name="Li J."/>
            <person name="Zhao F."/>
            <person name="Cao W.C."/>
        </authorList>
    </citation>
    <scope>NUCLEOTIDE SEQUENCE [LARGE SCALE GENOMIC DNA]</scope>
    <source>
        <strain evidence="1">Iper-2018</strain>
    </source>
</reference>
<evidence type="ECO:0000313" key="2">
    <source>
        <dbReference type="Proteomes" id="UP000805193"/>
    </source>
</evidence>
<comment type="caution">
    <text evidence="1">The sequence shown here is derived from an EMBL/GenBank/DDBJ whole genome shotgun (WGS) entry which is preliminary data.</text>
</comment>
<dbReference type="Proteomes" id="UP000805193">
    <property type="component" value="Unassembled WGS sequence"/>
</dbReference>
<evidence type="ECO:0000313" key="1">
    <source>
        <dbReference type="EMBL" id="KAG0429309.1"/>
    </source>
</evidence>